<evidence type="ECO:0000259" key="12">
    <source>
        <dbReference type="Pfam" id="PF21126"/>
    </source>
</evidence>
<evidence type="ECO:0000256" key="6">
    <source>
        <dbReference type="ARBA" id="ARBA00023212"/>
    </source>
</evidence>
<dbReference type="Gene3D" id="3.40.50.300">
    <property type="entry name" value="P-loop containing nucleotide triphosphate hydrolases"/>
    <property type="match status" value="1"/>
</dbReference>
<dbReference type="HOGENOM" id="CLU_000688_21_1_1"/>
<feature type="domain" description="Katanin p60 ATPase-containing subunit A1 MIT" evidence="12">
    <location>
        <begin position="15"/>
        <end position="73"/>
    </location>
</feature>
<evidence type="ECO:0000259" key="9">
    <source>
        <dbReference type="Pfam" id="PF00004"/>
    </source>
</evidence>
<evidence type="ECO:0000256" key="5">
    <source>
        <dbReference type="ARBA" id="ARBA00022840"/>
    </source>
</evidence>
<dbReference type="FunFam" id="1.20.58.80:FF:000003">
    <property type="entry name" value="Katanin p60 ATPase-containing subunit A1"/>
    <property type="match status" value="1"/>
</dbReference>
<feature type="domain" description="ATPase AAA-type core" evidence="9">
    <location>
        <begin position="307"/>
        <end position="416"/>
    </location>
</feature>
<keyword evidence="14" id="KW-1185">Reference proteome</keyword>
<keyword evidence="3" id="KW-0493">Microtubule</keyword>
<keyword evidence="6" id="KW-0206">Cytoskeleton</keyword>
<dbReference type="InterPro" id="IPR003959">
    <property type="entry name" value="ATPase_AAA_core"/>
</dbReference>
<dbReference type="Pfam" id="PF21126">
    <property type="entry name" value="KATNA1_MIT"/>
    <property type="match status" value="1"/>
</dbReference>
<evidence type="ECO:0000256" key="7">
    <source>
        <dbReference type="ARBA" id="ARBA00023235"/>
    </source>
</evidence>
<evidence type="ECO:0000313" key="13">
    <source>
        <dbReference type="EnsemblProtists" id="EOD11184"/>
    </source>
</evidence>
<dbReference type="InterPro" id="IPR048611">
    <property type="entry name" value="KATNA1_MIT"/>
</dbReference>
<feature type="region of interest" description="Disordered" evidence="8">
    <location>
        <begin position="188"/>
        <end position="220"/>
    </location>
</feature>
<name>A0A0D3IIU9_EMIH1</name>
<comment type="subcellular location">
    <subcellularLocation>
        <location evidence="1">Cytoplasm</location>
        <location evidence="1">Cytoskeleton</location>
    </subcellularLocation>
</comment>
<dbReference type="eggNOG" id="KOG0738">
    <property type="taxonomic scope" value="Eukaryota"/>
</dbReference>
<feature type="compositionally biased region" description="Low complexity" evidence="8">
    <location>
        <begin position="153"/>
        <end position="176"/>
    </location>
</feature>
<evidence type="ECO:0000259" key="11">
    <source>
        <dbReference type="Pfam" id="PF17862"/>
    </source>
</evidence>
<dbReference type="Gene3D" id="1.10.8.60">
    <property type="match status" value="1"/>
</dbReference>
<dbReference type="GO" id="GO:0016853">
    <property type="term" value="F:isomerase activity"/>
    <property type="evidence" value="ECO:0007669"/>
    <property type="project" value="UniProtKB-KW"/>
</dbReference>
<evidence type="ECO:0000256" key="4">
    <source>
        <dbReference type="ARBA" id="ARBA00022741"/>
    </source>
</evidence>
<dbReference type="GO" id="GO:0005874">
    <property type="term" value="C:microtubule"/>
    <property type="evidence" value="ECO:0007669"/>
    <property type="project" value="UniProtKB-KW"/>
</dbReference>
<dbReference type="InterPro" id="IPR015415">
    <property type="entry name" value="Spast_Vps4_C"/>
</dbReference>
<dbReference type="AlphaFoldDB" id="A0A0D3IIU9"/>
<reference evidence="14" key="1">
    <citation type="journal article" date="2013" name="Nature">
        <title>Pan genome of the phytoplankton Emiliania underpins its global distribution.</title>
        <authorList>
            <person name="Read B.A."/>
            <person name="Kegel J."/>
            <person name="Klute M.J."/>
            <person name="Kuo A."/>
            <person name="Lefebvre S.C."/>
            <person name="Maumus F."/>
            <person name="Mayer C."/>
            <person name="Miller J."/>
            <person name="Monier A."/>
            <person name="Salamov A."/>
            <person name="Young J."/>
            <person name="Aguilar M."/>
            <person name="Claverie J.M."/>
            <person name="Frickenhaus S."/>
            <person name="Gonzalez K."/>
            <person name="Herman E.K."/>
            <person name="Lin Y.C."/>
            <person name="Napier J."/>
            <person name="Ogata H."/>
            <person name="Sarno A.F."/>
            <person name="Shmutz J."/>
            <person name="Schroeder D."/>
            <person name="de Vargas C."/>
            <person name="Verret F."/>
            <person name="von Dassow P."/>
            <person name="Valentin K."/>
            <person name="Van de Peer Y."/>
            <person name="Wheeler G."/>
            <person name="Dacks J.B."/>
            <person name="Delwiche C.F."/>
            <person name="Dyhrman S.T."/>
            <person name="Glockner G."/>
            <person name="John U."/>
            <person name="Richards T."/>
            <person name="Worden A.Z."/>
            <person name="Zhang X."/>
            <person name="Grigoriev I.V."/>
            <person name="Allen A.E."/>
            <person name="Bidle K."/>
            <person name="Borodovsky M."/>
            <person name="Bowler C."/>
            <person name="Brownlee C."/>
            <person name="Cock J.M."/>
            <person name="Elias M."/>
            <person name="Gladyshev V.N."/>
            <person name="Groth M."/>
            <person name="Guda C."/>
            <person name="Hadaegh A."/>
            <person name="Iglesias-Rodriguez M.D."/>
            <person name="Jenkins J."/>
            <person name="Jones B.M."/>
            <person name="Lawson T."/>
            <person name="Leese F."/>
            <person name="Lindquist E."/>
            <person name="Lobanov A."/>
            <person name="Lomsadze A."/>
            <person name="Malik S.B."/>
            <person name="Marsh M.E."/>
            <person name="Mackinder L."/>
            <person name="Mock T."/>
            <person name="Mueller-Roeber B."/>
            <person name="Pagarete A."/>
            <person name="Parker M."/>
            <person name="Probert I."/>
            <person name="Quesneville H."/>
            <person name="Raines C."/>
            <person name="Rensing S.A."/>
            <person name="Riano-Pachon D.M."/>
            <person name="Richier S."/>
            <person name="Rokitta S."/>
            <person name="Shiraiwa Y."/>
            <person name="Soanes D.M."/>
            <person name="van der Giezen M."/>
            <person name="Wahlund T.M."/>
            <person name="Williams B."/>
            <person name="Wilson W."/>
            <person name="Wolfe G."/>
            <person name="Wurch L.L."/>
        </authorList>
    </citation>
    <scope>NUCLEOTIDE SEQUENCE</scope>
</reference>
<dbReference type="RefSeq" id="XP_005763613.1">
    <property type="nucleotide sequence ID" value="XM_005763556.1"/>
</dbReference>
<dbReference type="EnsemblProtists" id="EOD11184">
    <property type="protein sequence ID" value="EOD11184"/>
    <property type="gene ID" value="EMIHUDRAFT_67481"/>
</dbReference>
<dbReference type="InterPro" id="IPR050304">
    <property type="entry name" value="MT-severing_AAA_ATPase"/>
</dbReference>
<organism evidence="13 14">
    <name type="scientific">Emiliania huxleyi (strain CCMP1516)</name>
    <dbReference type="NCBI Taxonomy" id="280463"/>
    <lineage>
        <taxon>Eukaryota</taxon>
        <taxon>Haptista</taxon>
        <taxon>Haptophyta</taxon>
        <taxon>Prymnesiophyceae</taxon>
        <taxon>Isochrysidales</taxon>
        <taxon>Noelaerhabdaceae</taxon>
        <taxon>Emiliania</taxon>
    </lineage>
</organism>
<evidence type="ECO:0008006" key="15">
    <source>
        <dbReference type="Google" id="ProtNLM"/>
    </source>
</evidence>
<dbReference type="GO" id="GO:0051013">
    <property type="term" value="P:microtubule severing"/>
    <property type="evidence" value="ECO:0007669"/>
    <property type="project" value="TreeGrafter"/>
</dbReference>
<proteinExistence type="predicted"/>
<feature type="compositionally biased region" description="Pro residues" evidence="8">
    <location>
        <begin position="125"/>
        <end position="142"/>
    </location>
</feature>
<dbReference type="PANTHER" id="PTHR23074">
    <property type="entry name" value="AAA DOMAIN-CONTAINING"/>
    <property type="match status" value="1"/>
</dbReference>
<dbReference type="InterPro" id="IPR041569">
    <property type="entry name" value="AAA_lid_3"/>
</dbReference>
<dbReference type="Pfam" id="PF00004">
    <property type="entry name" value="AAA"/>
    <property type="match status" value="1"/>
</dbReference>
<keyword evidence="7" id="KW-0413">Isomerase</keyword>
<dbReference type="GeneID" id="17257309"/>
<keyword evidence="4" id="KW-0547">Nucleotide-binding</keyword>
<dbReference type="Pfam" id="PF17862">
    <property type="entry name" value="AAA_lid_3"/>
    <property type="match status" value="1"/>
</dbReference>
<dbReference type="PaxDb" id="2903-EOD11184"/>
<evidence type="ECO:0000256" key="3">
    <source>
        <dbReference type="ARBA" id="ARBA00022701"/>
    </source>
</evidence>
<dbReference type="KEGG" id="ehx:EMIHUDRAFT_67481"/>
<reference evidence="13" key="2">
    <citation type="submission" date="2024-10" db="UniProtKB">
        <authorList>
            <consortium name="EnsemblProtists"/>
        </authorList>
    </citation>
    <scope>IDENTIFICATION</scope>
</reference>
<dbReference type="SUPFAM" id="SSF52540">
    <property type="entry name" value="P-loop containing nucleoside triphosphate hydrolases"/>
    <property type="match status" value="1"/>
</dbReference>
<evidence type="ECO:0000256" key="1">
    <source>
        <dbReference type="ARBA" id="ARBA00004245"/>
    </source>
</evidence>
<dbReference type="Gene3D" id="1.20.58.80">
    <property type="entry name" value="Phosphotransferase system, lactose/cellobiose-type IIA subunit"/>
    <property type="match status" value="1"/>
</dbReference>
<feature type="domain" description="AAA ATPase AAA+ lid" evidence="11">
    <location>
        <begin position="448"/>
        <end position="489"/>
    </location>
</feature>
<evidence type="ECO:0000259" key="10">
    <source>
        <dbReference type="Pfam" id="PF09336"/>
    </source>
</evidence>
<feature type="compositionally biased region" description="Pro residues" evidence="8">
    <location>
        <begin position="87"/>
        <end position="98"/>
    </location>
</feature>
<dbReference type="OMA" id="WDIDEAM"/>
<dbReference type="Proteomes" id="UP000013827">
    <property type="component" value="Unassembled WGS sequence"/>
</dbReference>
<feature type="region of interest" description="Disordered" evidence="8">
    <location>
        <begin position="358"/>
        <end position="378"/>
    </location>
</feature>
<dbReference type="Pfam" id="PF09336">
    <property type="entry name" value="Vps4_C"/>
    <property type="match status" value="1"/>
</dbReference>
<dbReference type="InterPro" id="IPR027417">
    <property type="entry name" value="P-loop_NTPase"/>
</dbReference>
<dbReference type="STRING" id="2903.R1DR62"/>
<dbReference type="CDD" id="cd21748">
    <property type="entry name" value="Kp60-NTD"/>
    <property type="match status" value="1"/>
</dbReference>
<evidence type="ECO:0000256" key="8">
    <source>
        <dbReference type="SAM" id="MobiDB-lite"/>
    </source>
</evidence>
<evidence type="ECO:0000313" key="14">
    <source>
        <dbReference type="Proteomes" id="UP000013827"/>
    </source>
</evidence>
<sequence>MAAPQHLVGLEHQLQVSRESALLGNYEASLVHFDGAISQVQRYLRTLDDPALRAKWLRAKEDLSGEFQIVKEIVAELSKLRAGSKAVPPPTAAAPPPSQLLLRPDPVAVVGGPSGAAQQRDPDVWSPPKPPPERCPPPPRRAAPPDWARRDPQQAAAAAAAAAAAPQHGPGAARGARAAAAGYGAAAAADAPPAGGRRRGERKPPVPPRPKAERGGGRGARRFVDEVCAADAELASMIERDILERRPSVHWGDIAASRRRGADEPAKRVLEEAVVLPQLMPDYFQGIRRPWKGLLHRPPSPTPRPQLLQALATECGTTFFSVTSSTLGSKYRGDAERMARFYAPSTIFIDEVDSLASQRGSTGEHGGAPPGRSDAGPLRVQMDGVGGGGAEDGECKNVMVLAASNFPWDLDEARISAVSRLYLGCTSPVSRLYLGCINLKDVQLDASVCLDALAERLAGFSPADVTNLCREAAMMPMRRAIKGLRHDEIRRLKREDTDTPLCQDDIEQSLLRINKTVSESDLGRFEEWLKEFGST</sequence>
<keyword evidence="2" id="KW-0963">Cytoplasm</keyword>
<dbReference type="PANTHER" id="PTHR23074:SF19">
    <property type="entry name" value="KATANIN P60 ATPASE-CONTAINING SUBUNIT A1"/>
    <property type="match status" value="1"/>
</dbReference>
<accession>A0A0D3IIU9</accession>
<keyword evidence="5" id="KW-0067">ATP-binding</keyword>
<evidence type="ECO:0000256" key="2">
    <source>
        <dbReference type="ARBA" id="ARBA00022490"/>
    </source>
</evidence>
<dbReference type="GO" id="GO:0005524">
    <property type="term" value="F:ATP binding"/>
    <property type="evidence" value="ECO:0007669"/>
    <property type="project" value="UniProtKB-KW"/>
</dbReference>
<feature type="region of interest" description="Disordered" evidence="8">
    <location>
        <begin position="82"/>
        <end position="176"/>
    </location>
</feature>
<feature type="domain" description="Spastin/Vps4 C-terminal" evidence="10">
    <location>
        <begin position="500"/>
        <end position="533"/>
    </location>
</feature>
<dbReference type="GO" id="GO:0016887">
    <property type="term" value="F:ATP hydrolysis activity"/>
    <property type="evidence" value="ECO:0007669"/>
    <property type="project" value="InterPro"/>
</dbReference>
<protein>
    <recommendedName>
        <fullName evidence="15">Katanin p60 ATPase-containing subunit A1</fullName>
    </recommendedName>
</protein>